<dbReference type="EMBL" id="CP034345">
    <property type="protein sequence ID" value="QGX95831.1"/>
    <property type="molecule type" value="Genomic_DNA"/>
</dbReference>
<dbReference type="AlphaFoldDB" id="A0A6B9FBM9"/>
<name>A0A6B9FBM9_9EURY</name>
<feature type="transmembrane region" description="Helical" evidence="1">
    <location>
        <begin position="55"/>
        <end position="73"/>
    </location>
</feature>
<keyword evidence="1" id="KW-0812">Transmembrane</keyword>
<evidence type="ECO:0000313" key="3">
    <source>
        <dbReference type="Proteomes" id="UP000428325"/>
    </source>
</evidence>
<feature type="transmembrane region" description="Helical" evidence="1">
    <location>
        <begin position="115"/>
        <end position="132"/>
    </location>
</feature>
<feature type="transmembrane region" description="Helical" evidence="1">
    <location>
        <begin position="15"/>
        <end position="35"/>
    </location>
</feature>
<accession>A0A6B9FBM9</accession>
<feature type="transmembrane region" description="Helical" evidence="1">
    <location>
        <begin position="85"/>
        <end position="103"/>
    </location>
</feature>
<organism evidence="2 3">
    <name type="scientific">Haloplanus rallus</name>
    <dbReference type="NCBI Taxonomy" id="1816183"/>
    <lineage>
        <taxon>Archaea</taxon>
        <taxon>Methanobacteriati</taxon>
        <taxon>Methanobacteriota</taxon>
        <taxon>Stenosarchaea group</taxon>
        <taxon>Halobacteria</taxon>
        <taxon>Halobacteriales</taxon>
        <taxon>Haloferacaceae</taxon>
        <taxon>Haloplanus</taxon>
    </lineage>
</organism>
<gene>
    <name evidence="2" type="ORF">EI982_14095</name>
</gene>
<dbReference type="RefSeq" id="WP_157690291.1">
    <property type="nucleotide sequence ID" value="NZ_CP034345.1"/>
</dbReference>
<reference evidence="2 3" key="1">
    <citation type="submission" date="2018-12" db="EMBL/GenBank/DDBJ databases">
        <title>Complete genome sequence of Haloplanus rallus MBLA0036.</title>
        <authorList>
            <person name="Nam Y.-d."/>
            <person name="Kang J."/>
            <person name="Chung W.-H."/>
            <person name="Park Y.S."/>
        </authorList>
    </citation>
    <scope>NUCLEOTIDE SEQUENCE [LARGE SCALE GENOMIC DNA]</scope>
    <source>
        <strain evidence="2 3">MBLA0036</strain>
    </source>
</reference>
<keyword evidence="1" id="KW-0472">Membrane</keyword>
<protein>
    <submittedName>
        <fullName evidence="2">Uncharacterized protein</fullName>
    </submittedName>
</protein>
<sequence length="186" mass="20878">MEILSTILGTWSGRLIALCLLEMLFFLFYSPQYFLSIVGRDQDAKELSGKYRSSALSIAGLVFAGITFVLANAESIPNVEPALEVLYVSVGFLICSFLIEGLTNHRYIWLMYQEIVLEYGVIGLLLGLWLLSESVAPSSARVSLAVLIIASLLRAREVVGEIEAYSNLGDKSRRQFLWDFIWRVEK</sequence>
<dbReference type="GeneID" id="43370696"/>
<dbReference type="KEGG" id="hra:EI982_14095"/>
<evidence type="ECO:0000256" key="1">
    <source>
        <dbReference type="SAM" id="Phobius"/>
    </source>
</evidence>
<evidence type="ECO:0000313" key="2">
    <source>
        <dbReference type="EMBL" id="QGX95831.1"/>
    </source>
</evidence>
<proteinExistence type="predicted"/>
<dbReference type="Proteomes" id="UP000428325">
    <property type="component" value="Chromosome"/>
</dbReference>
<keyword evidence="1" id="KW-1133">Transmembrane helix</keyword>
<keyword evidence="3" id="KW-1185">Reference proteome</keyword>